<gene>
    <name evidence="12" type="ORF">GV64_02490</name>
</gene>
<dbReference type="InterPro" id="IPR016181">
    <property type="entry name" value="Acyl_CoA_acyltransferase"/>
</dbReference>
<evidence type="ECO:0000256" key="3">
    <source>
        <dbReference type="ARBA" id="ARBA00022679"/>
    </source>
</evidence>
<dbReference type="eggNOG" id="COG0204">
    <property type="taxonomic scope" value="Bacteria"/>
</dbReference>
<dbReference type="SUPFAM" id="SSF69593">
    <property type="entry name" value="Glycerol-3-phosphate (1)-acyltransferase"/>
    <property type="match status" value="1"/>
</dbReference>
<evidence type="ECO:0000256" key="2">
    <source>
        <dbReference type="ARBA" id="ARBA00022516"/>
    </source>
</evidence>
<comment type="similarity">
    <text evidence="6">Belongs to the acetyltransferase family. OlsB subfamily.</text>
</comment>
<dbReference type="EMBL" id="JOJP01000001">
    <property type="protein sequence ID" value="KEI69757.1"/>
    <property type="molecule type" value="Genomic_DNA"/>
</dbReference>
<keyword evidence="4" id="KW-0443">Lipid metabolism</keyword>
<dbReference type="SMART" id="SM00563">
    <property type="entry name" value="PlsC"/>
    <property type="match status" value="1"/>
</dbReference>
<feature type="domain" description="Phospholipid/glycerol acyltransferase" evidence="11">
    <location>
        <begin position="75"/>
        <end position="197"/>
    </location>
</feature>
<keyword evidence="2" id="KW-0444">Lipid biosynthesis</keyword>
<evidence type="ECO:0000256" key="6">
    <source>
        <dbReference type="ARBA" id="ARBA00038095"/>
    </source>
</evidence>
<evidence type="ECO:0000256" key="7">
    <source>
        <dbReference type="ARBA" id="ARBA00039058"/>
    </source>
</evidence>
<comment type="catalytic activity">
    <reaction evidence="10">
        <text>a (3R)-hydroxyacyl-[ACP] + L-ornithine = a lyso-ornithine lipid + holo-[ACP] + H(+)</text>
        <dbReference type="Rhea" id="RHEA:20633"/>
        <dbReference type="Rhea" id="RHEA-COMP:9685"/>
        <dbReference type="Rhea" id="RHEA-COMP:9945"/>
        <dbReference type="ChEBI" id="CHEBI:15378"/>
        <dbReference type="ChEBI" id="CHEBI:46911"/>
        <dbReference type="ChEBI" id="CHEBI:64479"/>
        <dbReference type="ChEBI" id="CHEBI:78827"/>
        <dbReference type="ChEBI" id="CHEBI:138482"/>
        <dbReference type="EC" id="2.3.2.30"/>
    </reaction>
    <physiologicalReaction direction="left-to-right" evidence="10">
        <dbReference type="Rhea" id="RHEA:20634"/>
    </physiologicalReaction>
</comment>
<dbReference type="eggNOG" id="COG3176">
    <property type="taxonomic scope" value="Bacteria"/>
</dbReference>
<keyword evidence="3" id="KW-0808">Transferase</keyword>
<evidence type="ECO:0000259" key="11">
    <source>
        <dbReference type="SMART" id="SM00563"/>
    </source>
</evidence>
<keyword evidence="5" id="KW-0012">Acyltransferase</keyword>
<dbReference type="InterPro" id="IPR052351">
    <property type="entry name" value="Ornithine_N-alpha-AT"/>
</dbReference>
<dbReference type="CDD" id="cd07986">
    <property type="entry name" value="LPLAT_ACT14924-like"/>
    <property type="match status" value="1"/>
</dbReference>
<evidence type="ECO:0000313" key="12">
    <source>
        <dbReference type="EMBL" id="KEI69757.1"/>
    </source>
</evidence>
<evidence type="ECO:0000256" key="5">
    <source>
        <dbReference type="ARBA" id="ARBA00023315"/>
    </source>
</evidence>
<dbReference type="Gene3D" id="3.40.630.30">
    <property type="match status" value="1"/>
</dbReference>
<dbReference type="Pfam" id="PF19576">
    <property type="entry name" value="Acyltransf_2"/>
    <property type="match status" value="1"/>
</dbReference>
<dbReference type="STRING" id="305900.GV64_02490"/>
<evidence type="ECO:0000313" key="13">
    <source>
        <dbReference type="Proteomes" id="UP000027997"/>
    </source>
</evidence>
<protein>
    <recommendedName>
        <fullName evidence="8">L-ornithine N(alpha)-acyltransferase</fullName>
        <ecNumber evidence="7">2.3.2.30</ecNumber>
    </recommendedName>
</protein>
<dbReference type="Proteomes" id="UP000027997">
    <property type="component" value="Unassembled WGS sequence"/>
</dbReference>
<dbReference type="SUPFAM" id="SSF55729">
    <property type="entry name" value="Acyl-CoA N-acyltransferases (Nat)"/>
    <property type="match status" value="1"/>
</dbReference>
<dbReference type="GO" id="GO:0043810">
    <property type="term" value="F:ornithine-acyl [acyl carrier protein] N-acyltransferase activity"/>
    <property type="evidence" value="ECO:0007669"/>
    <property type="project" value="UniProtKB-EC"/>
</dbReference>
<dbReference type="InterPro" id="IPR045746">
    <property type="entry name" value="ACT14924-like_Acyltransf_dom"/>
</dbReference>
<organism evidence="12 13">
    <name type="scientific">Endozoicomonas elysicola</name>
    <dbReference type="NCBI Taxonomy" id="305900"/>
    <lineage>
        <taxon>Bacteria</taxon>
        <taxon>Pseudomonadati</taxon>
        <taxon>Pseudomonadota</taxon>
        <taxon>Gammaproteobacteria</taxon>
        <taxon>Oceanospirillales</taxon>
        <taxon>Endozoicomonadaceae</taxon>
        <taxon>Endozoicomonas</taxon>
    </lineage>
</organism>
<name>A0A081K6I1_9GAMM</name>
<comment type="pathway">
    <text evidence="1">Lipid metabolism.</text>
</comment>
<sequence length="588" mass="66317">MLNSPFRLPRHTRFGLIESAIEKFIGLNILERLYEPEYRHQYSGKVFLKRVLEIFNVSYEVARGSISSIPESGPSIIVANHPFGGIEGVALADLLLQRRNDVKVLTNELLCRIPEFKDVFIGVDVLSKQAKEKNKRAIAEAQAWVADGHQLLIFPAGEVSSYNKALDSICDPDWRNTASSIALNTQTSVTPIFVEGSNSKLFHWLGRIHPRLRTVRLVRELINKQGATLAFRVGKTLNTKELHSFSSKKALTHYLRLCTYLLSSQPIYSGNVENMKSQREEEAIVDAVSSLAIKAEIEDLSESTMLLEKGDMAVYCATSREIPYVLREIGRLREVTFRQVGEGSGRSLDLDQYDQYYLHLFLWNRQKSEVVGAYRIGCVDQILSDHGIHGLYSRSLFNYKDSFIHKLGCCLEMGRSFVRPEYQKSLSALLMLWKGIGAYVAANPRYRVLFGPVSISSDYSEVSRQLMAGCLGVNNSDQALAELVRPTTPLKSSGQFWSVKDLQGINNIEQLSSLVQQIEKDNKGVPVLLRQYLKLRGELAAFNVDPDFNNALDGLIIVDLFKVDEKTLSKYMGAERCSLFLKYHREAA</sequence>
<reference evidence="12 13" key="1">
    <citation type="submission" date="2014-06" db="EMBL/GenBank/DDBJ databases">
        <title>Whole Genome Sequences of Three Symbiotic Endozoicomonas Bacteria.</title>
        <authorList>
            <person name="Neave M.J."/>
            <person name="Apprill A."/>
            <person name="Voolstra C.R."/>
        </authorList>
    </citation>
    <scope>NUCLEOTIDE SEQUENCE [LARGE SCALE GENOMIC DNA]</scope>
    <source>
        <strain evidence="12 13">DSM 22380</strain>
    </source>
</reference>
<keyword evidence="13" id="KW-1185">Reference proteome</keyword>
<dbReference type="AlphaFoldDB" id="A0A081K6I1"/>
<evidence type="ECO:0000256" key="4">
    <source>
        <dbReference type="ARBA" id="ARBA00023098"/>
    </source>
</evidence>
<dbReference type="PANTHER" id="PTHR37323:SF1">
    <property type="entry name" value="L-ORNITHINE N(ALPHA)-ACYLTRANSFERASE"/>
    <property type="match status" value="1"/>
</dbReference>
<dbReference type="EC" id="2.3.2.30" evidence="7"/>
<comment type="caution">
    <text evidence="12">The sequence shown here is derived from an EMBL/GenBank/DDBJ whole genome shotgun (WGS) entry which is preliminary data.</text>
</comment>
<evidence type="ECO:0000256" key="1">
    <source>
        <dbReference type="ARBA" id="ARBA00005189"/>
    </source>
</evidence>
<dbReference type="GO" id="GO:0006629">
    <property type="term" value="P:lipid metabolic process"/>
    <property type="evidence" value="ECO:0007669"/>
    <property type="project" value="UniProtKB-KW"/>
</dbReference>
<evidence type="ECO:0000256" key="8">
    <source>
        <dbReference type="ARBA" id="ARBA00039866"/>
    </source>
</evidence>
<evidence type="ECO:0000256" key="9">
    <source>
        <dbReference type="ARBA" id="ARBA00045724"/>
    </source>
</evidence>
<dbReference type="PANTHER" id="PTHR37323">
    <property type="entry name" value="GCN5-RELATED N-ACETYLTRANSFERASE"/>
    <property type="match status" value="1"/>
</dbReference>
<accession>A0A081K6I1</accession>
<dbReference type="InterPro" id="IPR002123">
    <property type="entry name" value="Plipid/glycerol_acylTrfase"/>
</dbReference>
<evidence type="ECO:0000256" key="10">
    <source>
        <dbReference type="ARBA" id="ARBA00047785"/>
    </source>
</evidence>
<comment type="function">
    <text evidence="9">Catalyzes the first step in the biosynthesis of ornithine lipids, which are phosphorus-free membrane lipids. Catalyzes the 3-hydroxyacyl-acyl carrier protein-dependent acylation of ornithine to form lyso-ornithine lipid (LOL).</text>
</comment>
<proteinExistence type="inferred from homology"/>
<dbReference type="Pfam" id="PF13444">
    <property type="entry name" value="Acetyltransf_5"/>
    <property type="match status" value="1"/>
</dbReference>